<accession>A0ACC1MSK3</accession>
<gene>
    <name evidence="1" type="ORF">NQ176_g8480</name>
</gene>
<proteinExistence type="predicted"/>
<dbReference type="Proteomes" id="UP001143910">
    <property type="component" value="Unassembled WGS sequence"/>
</dbReference>
<sequence length="265" mass="29816">MNSSRPLRGACQCGRNRYLIVVPEDSIDTAQVLFNTDSAHRSSPCPRFNGVSIQWEKSPAQEVSLATPLPAYIRVPLSWYSSATYAYCDDERHSTIRRSYTHPDQQDCKRYFCGYCGTQLSYWSESPATEAEYIHLTLGSLLQEDLHDLEELGLIPDDADSDEQSAQDVDAGHAVDDEHEEPAESTIKTLRPSFGVPWFDDLIQDTRLGRLRGKHGGGRSQDGTVRVEWEIIEYTDHGSEDVEDVDMPTASAGKRKLDEREDAEI</sequence>
<comment type="caution">
    <text evidence="1">The sequence shown here is derived from an EMBL/GenBank/DDBJ whole genome shotgun (WGS) entry which is preliminary data.</text>
</comment>
<organism evidence="1 2">
    <name type="scientific">Zarea fungicola</name>
    <dbReference type="NCBI Taxonomy" id="93591"/>
    <lineage>
        <taxon>Eukaryota</taxon>
        <taxon>Fungi</taxon>
        <taxon>Dikarya</taxon>
        <taxon>Ascomycota</taxon>
        <taxon>Pezizomycotina</taxon>
        <taxon>Sordariomycetes</taxon>
        <taxon>Hypocreomycetidae</taxon>
        <taxon>Hypocreales</taxon>
        <taxon>Cordycipitaceae</taxon>
        <taxon>Zarea</taxon>
    </lineage>
</organism>
<reference evidence="1" key="1">
    <citation type="submission" date="2022-08" db="EMBL/GenBank/DDBJ databases">
        <title>Genome Sequence of Lecanicillium fungicola.</title>
        <authorList>
            <person name="Buettner E."/>
        </authorList>
    </citation>
    <scope>NUCLEOTIDE SEQUENCE</scope>
    <source>
        <strain evidence="1">Babe33</strain>
    </source>
</reference>
<keyword evidence="2" id="KW-1185">Reference proteome</keyword>
<evidence type="ECO:0000313" key="1">
    <source>
        <dbReference type="EMBL" id="KAJ2969809.1"/>
    </source>
</evidence>
<dbReference type="EMBL" id="JANJQO010001665">
    <property type="protein sequence ID" value="KAJ2969809.1"/>
    <property type="molecule type" value="Genomic_DNA"/>
</dbReference>
<protein>
    <submittedName>
        <fullName evidence="1">Uncharacterized protein</fullName>
    </submittedName>
</protein>
<evidence type="ECO:0000313" key="2">
    <source>
        <dbReference type="Proteomes" id="UP001143910"/>
    </source>
</evidence>
<name>A0ACC1MSK3_9HYPO</name>